<name>A0A2G9UIA0_TELCI</name>
<sequence length="149" mass="16571">MFVSTFIGVGTQHNLEAETIPNDIVACSDAETECSSSREALIGSSLGWSIETEKLAGKEHFVAVCDYCARDFVLGDIVFDPVKFHQRWCPVLDVNEDDGVPMWKLIYSRIAPLRQQRASPAATIKEVESAKRVLERSLSIISRETPVDL</sequence>
<evidence type="ECO:0000313" key="1">
    <source>
        <dbReference type="EMBL" id="PIO69971.1"/>
    </source>
</evidence>
<protein>
    <submittedName>
        <fullName evidence="1">Uncharacterized protein</fullName>
    </submittedName>
</protein>
<dbReference type="AlphaFoldDB" id="A0A2G9UIA0"/>
<dbReference type="EMBL" id="KZ346444">
    <property type="protein sequence ID" value="PIO69971.1"/>
    <property type="molecule type" value="Genomic_DNA"/>
</dbReference>
<dbReference type="OrthoDB" id="5788149at2759"/>
<gene>
    <name evidence="1" type="ORF">TELCIR_08191</name>
</gene>
<accession>A0A2G9UIA0</accession>
<evidence type="ECO:0000313" key="2">
    <source>
        <dbReference type="Proteomes" id="UP000230423"/>
    </source>
</evidence>
<proteinExistence type="predicted"/>
<organism evidence="1 2">
    <name type="scientific">Teladorsagia circumcincta</name>
    <name type="common">Brown stomach worm</name>
    <name type="synonym">Ostertagia circumcincta</name>
    <dbReference type="NCBI Taxonomy" id="45464"/>
    <lineage>
        <taxon>Eukaryota</taxon>
        <taxon>Metazoa</taxon>
        <taxon>Ecdysozoa</taxon>
        <taxon>Nematoda</taxon>
        <taxon>Chromadorea</taxon>
        <taxon>Rhabditida</taxon>
        <taxon>Rhabditina</taxon>
        <taxon>Rhabditomorpha</taxon>
        <taxon>Strongyloidea</taxon>
        <taxon>Trichostrongylidae</taxon>
        <taxon>Teladorsagia</taxon>
    </lineage>
</organism>
<keyword evidence="2" id="KW-1185">Reference proteome</keyword>
<dbReference type="Proteomes" id="UP000230423">
    <property type="component" value="Unassembled WGS sequence"/>
</dbReference>
<reference evidence="1 2" key="1">
    <citation type="submission" date="2015-09" db="EMBL/GenBank/DDBJ databases">
        <title>Draft genome of the parasitic nematode Teladorsagia circumcincta isolate WARC Sus (inbred).</title>
        <authorList>
            <person name="Mitreva M."/>
        </authorList>
    </citation>
    <scope>NUCLEOTIDE SEQUENCE [LARGE SCALE GENOMIC DNA]</scope>
    <source>
        <strain evidence="1 2">S</strain>
    </source>
</reference>